<dbReference type="InterPro" id="IPR013096">
    <property type="entry name" value="Cupin_2"/>
</dbReference>
<name>A0A1R3L2K3_9ROSI</name>
<feature type="domain" description="Cupin type-2" evidence="1">
    <location>
        <begin position="39"/>
        <end position="96"/>
    </location>
</feature>
<reference evidence="3" key="1">
    <citation type="submission" date="2013-09" db="EMBL/GenBank/DDBJ databases">
        <title>Corchorus olitorius genome sequencing.</title>
        <authorList>
            <person name="Alam M."/>
            <person name="Haque M.S."/>
            <person name="Islam M.S."/>
            <person name="Emdad E.M."/>
            <person name="Islam M.M."/>
            <person name="Ahmed B."/>
            <person name="Halim A."/>
            <person name="Hossen Q.M.M."/>
            <person name="Hossain M.Z."/>
            <person name="Ahmed R."/>
            <person name="Khan M.M."/>
            <person name="Islam R."/>
            <person name="Rashid M.M."/>
            <person name="Khan S.A."/>
            <person name="Rahman M.S."/>
            <person name="Alam M."/>
            <person name="Yahiya A.S."/>
            <person name="Khan M.S."/>
            <person name="Azam M.S."/>
            <person name="Haque T."/>
            <person name="Lashkar M.Z.H."/>
            <person name="Akhand A.I."/>
            <person name="Morshed G."/>
            <person name="Roy S."/>
            <person name="Uddin K.S."/>
            <person name="Rabeya T."/>
            <person name="Hossain A.S."/>
            <person name="Chowdhury A."/>
            <person name="Snigdha A.R."/>
            <person name="Mortoza M.S."/>
            <person name="Matin S.A."/>
            <person name="Hoque S.M.E."/>
            <person name="Islam M.K."/>
            <person name="Roy D.K."/>
            <person name="Haider R."/>
            <person name="Moosa M.M."/>
            <person name="Elias S.M."/>
            <person name="Hasan A.M."/>
            <person name="Jahan S."/>
            <person name="Shafiuddin M."/>
            <person name="Mahmood N."/>
            <person name="Shommy N.S."/>
        </authorList>
    </citation>
    <scope>NUCLEOTIDE SEQUENCE [LARGE SCALE GENOMIC DNA]</scope>
    <source>
        <strain evidence="3">cv. O-4</strain>
    </source>
</reference>
<dbReference type="InterPro" id="IPR052535">
    <property type="entry name" value="Bacilysin_H2HPP_isomerase"/>
</dbReference>
<comment type="caution">
    <text evidence="2">The sequence shown here is derived from an EMBL/GenBank/DDBJ whole genome shotgun (WGS) entry which is preliminary data.</text>
</comment>
<evidence type="ECO:0000313" key="2">
    <source>
        <dbReference type="EMBL" id="OMP13510.1"/>
    </source>
</evidence>
<proteinExistence type="predicted"/>
<organism evidence="2 3">
    <name type="scientific">Corchorus olitorius</name>
    <dbReference type="NCBI Taxonomy" id="93759"/>
    <lineage>
        <taxon>Eukaryota</taxon>
        <taxon>Viridiplantae</taxon>
        <taxon>Streptophyta</taxon>
        <taxon>Embryophyta</taxon>
        <taxon>Tracheophyta</taxon>
        <taxon>Spermatophyta</taxon>
        <taxon>Magnoliopsida</taxon>
        <taxon>eudicotyledons</taxon>
        <taxon>Gunneridae</taxon>
        <taxon>Pentapetalae</taxon>
        <taxon>rosids</taxon>
        <taxon>malvids</taxon>
        <taxon>Malvales</taxon>
        <taxon>Malvaceae</taxon>
        <taxon>Grewioideae</taxon>
        <taxon>Apeibeae</taxon>
        <taxon>Corchorus</taxon>
    </lineage>
</organism>
<dbReference type="OrthoDB" id="10357837at2759"/>
<keyword evidence="3" id="KW-1185">Reference proteome</keyword>
<dbReference type="InterPro" id="IPR011051">
    <property type="entry name" value="RmlC_Cupin_sf"/>
</dbReference>
<accession>A0A1R3L2K3</accession>
<dbReference type="Gene3D" id="2.60.120.10">
    <property type="entry name" value="Jelly Rolls"/>
    <property type="match status" value="1"/>
</dbReference>
<dbReference type="Pfam" id="PF07883">
    <property type="entry name" value="Cupin_2"/>
    <property type="match status" value="1"/>
</dbReference>
<dbReference type="Proteomes" id="UP000187203">
    <property type="component" value="Unassembled WGS sequence"/>
</dbReference>
<dbReference type="EMBL" id="AWUE01004063">
    <property type="protein sequence ID" value="OMP13510.1"/>
    <property type="molecule type" value="Genomic_DNA"/>
</dbReference>
<gene>
    <name evidence="2" type="ORF">COLO4_01527</name>
</gene>
<evidence type="ECO:0000259" key="1">
    <source>
        <dbReference type="Pfam" id="PF07883"/>
    </source>
</evidence>
<evidence type="ECO:0000313" key="3">
    <source>
        <dbReference type="Proteomes" id="UP000187203"/>
    </source>
</evidence>
<protein>
    <recommendedName>
        <fullName evidence="1">Cupin type-2 domain-containing protein</fullName>
    </recommendedName>
</protein>
<dbReference type="PANTHER" id="PTHR40112">
    <property type="entry name" value="H2HPP ISOMERASE"/>
    <property type="match status" value="1"/>
</dbReference>
<sequence>MSQFEKRFVHDEDLTWETVGEGLRRKIMSYDNNVMMVKVAFEKGAIGSLHSHYHTQISYVESGAFEITIEGKTEVLKQGDTYYIPPHIVHGAVALEAGVLVDVFAPFREDFV</sequence>
<dbReference type="CDD" id="cd02238">
    <property type="entry name" value="cupin_KdgF"/>
    <property type="match status" value="1"/>
</dbReference>
<dbReference type="PANTHER" id="PTHR40112:SF1">
    <property type="entry name" value="H2HPP ISOMERASE"/>
    <property type="match status" value="1"/>
</dbReference>
<dbReference type="InterPro" id="IPR014710">
    <property type="entry name" value="RmlC-like_jellyroll"/>
</dbReference>
<dbReference type="AlphaFoldDB" id="A0A1R3L2K3"/>
<dbReference type="InterPro" id="IPR025499">
    <property type="entry name" value="KdgF"/>
</dbReference>
<dbReference type="PIRSF" id="PIRSF029883">
    <property type="entry name" value="KdgF"/>
    <property type="match status" value="1"/>
</dbReference>
<dbReference type="SUPFAM" id="SSF51182">
    <property type="entry name" value="RmlC-like cupins"/>
    <property type="match status" value="1"/>
</dbReference>